<reference evidence="1 2" key="1">
    <citation type="submission" date="2023-12" db="EMBL/GenBank/DDBJ databases">
        <title>Novel species of the genus Arcicella isolated from rivers.</title>
        <authorList>
            <person name="Lu H."/>
        </authorList>
    </citation>
    <scope>NUCLEOTIDE SEQUENCE [LARGE SCALE GENOMIC DNA]</scope>
    <source>
        <strain evidence="1 2">LMG 21963</strain>
    </source>
</reference>
<accession>A0ABU5QQX8</accession>
<sequence>METTIAQRFEAVIKALKMNNNSFAKSINVSSTAIIRVTNGDNDPGFKMLNSTLDNYPNINPDWLLRGEGEMFKTEQSISPDTKLWEKVIDRYEKTIEDLRYTISLQRQLMGKLSPVPMRPSAGKVITFFPNYEGKKIMAAEA</sequence>
<proteinExistence type="predicted"/>
<keyword evidence="2" id="KW-1185">Reference proteome</keyword>
<evidence type="ECO:0008006" key="3">
    <source>
        <dbReference type="Google" id="ProtNLM"/>
    </source>
</evidence>
<dbReference type="Gene3D" id="1.10.260.40">
    <property type="entry name" value="lambda repressor-like DNA-binding domains"/>
    <property type="match status" value="1"/>
</dbReference>
<organism evidence="1 2">
    <name type="scientific">Arcicella aquatica</name>
    <dbReference type="NCBI Taxonomy" id="217141"/>
    <lineage>
        <taxon>Bacteria</taxon>
        <taxon>Pseudomonadati</taxon>
        <taxon>Bacteroidota</taxon>
        <taxon>Cytophagia</taxon>
        <taxon>Cytophagales</taxon>
        <taxon>Flectobacillaceae</taxon>
        <taxon>Arcicella</taxon>
    </lineage>
</organism>
<dbReference type="RefSeq" id="WP_323251149.1">
    <property type="nucleotide sequence ID" value="NZ_JAYFUL010000031.1"/>
</dbReference>
<comment type="caution">
    <text evidence="1">The sequence shown here is derived from an EMBL/GenBank/DDBJ whole genome shotgun (WGS) entry which is preliminary data.</text>
</comment>
<dbReference type="Proteomes" id="UP001304671">
    <property type="component" value="Unassembled WGS sequence"/>
</dbReference>
<evidence type="ECO:0000313" key="1">
    <source>
        <dbReference type="EMBL" id="MEA5259486.1"/>
    </source>
</evidence>
<gene>
    <name evidence="1" type="ORF">VB264_16930</name>
</gene>
<name>A0ABU5QQX8_9BACT</name>
<dbReference type="InterPro" id="IPR010982">
    <property type="entry name" value="Lambda_DNA-bd_dom_sf"/>
</dbReference>
<dbReference type="SUPFAM" id="SSF47413">
    <property type="entry name" value="lambda repressor-like DNA-binding domains"/>
    <property type="match status" value="1"/>
</dbReference>
<dbReference type="EMBL" id="JAYFUL010000031">
    <property type="protein sequence ID" value="MEA5259486.1"/>
    <property type="molecule type" value="Genomic_DNA"/>
</dbReference>
<evidence type="ECO:0000313" key="2">
    <source>
        <dbReference type="Proteomes" id="UP001304671"/>
    </source>
</evidence>
<protein>
    <recommendedName>
        <fullName evidence="3">HTH cro/C1-type domain-containing protein</fullName>
    </recommendedName>
</protein>